<feature type="region of interest" description="Disordered" evidence="1">
    <location>
        <begin position="79"/>
        <end position="103"/>
    </location>
</feature>
<feature type="compositionally biased region" description="Pro residues" evidence="1">
    <location>
        <begin position="82"/>
        <end position="93"/>
    </location>
</feature>
<feature type="compositionally biased region" description="Basic and acidic residues" evidence="1">
    <location>
        <begin position="448"/>
        <end position="457"/>
    </location>
</feature>
<feature type="domain" description="F-box" evidence="2">
    <location>
        <begin position="6"/>
        <end position="37"/>
    </location>
</feature>
<dbReference type="InterPro" id="IPR001810">
    <property type="entry name" value="F-box_dom"/>
</dbReference>
<sequence>MDSDSVPSELITEVLSRLPPKSIAKFHCVSELWASLFGGAHFTELFLTRRSSAQPPRILFAIEKHGLWNVFSMPQRLRPYEKPSPSPSPPPSPSSSSSSSSSPIASASAEFHMSFPPDNMRIYPLCSRRFSFGYAFGLMYFYGMWVKEEDYYGFPVVCNPNTGRYETLPFLERYRTTSSFFGFDPIGKQYKVLFMAYPSGPDRHKVITLGSGETKWRTIECPLMHENASDGICINGVVYYLGDLGRKMTDFVIVCFDVRSETFEFIYPEGCCQLINYLGKLGLVFYDDYDGDAVEFRVWVLEDFDKQEWSKYDYTLRDDKFLSRYVSVVGVTVTGEIVLSMADYTAKQPFYVFYLNPEWKSLQCVEIKGFGEYYDAIACPVSRVHVFVEDCSRFYAFADQVEDLTVNDPKLLKSSIYVPYPKPESDNEDQNQDQDQGEGEGEGDGDGDGGKRGEGDS</sequence>
<dbReference type="InterPro" id="IPR013187">
    <property type="entry name" value="F-box-assoc_dom_typ3"/>
</dbReference>
<evidence type="ECO:0000259" key="3">
    <source>
        <dbReference type="Pfam" id="PF08268"/>
    </source>
</evidence>
<dbReference type="Pfam" id="PF00646">
    <property type="entry name" value="F-box"/>
    <property type="match status" value="1"/>
</dbReference>
<dbReference type="InterPro" id="IPR036047">
    <property type="entry name" value="F-box-like_dom_sf"/>
</dbReference>
<proteinExistence type="predicted"/>
<dbReference type="PANTHER" id="PTHR31111">
    <property type="entry name" value="BNAA05G37150D PROTEIN-RELATED"/>
    <property type="match status" value="1"/>
</dbReference>
<dbReference type="InterPro" id="IPR017451">
    <property type="entry name" value="F-box-assoc_interact_dom"/>
</dbReference>
<dbReference type="EMBL" id="GEVK01011813">
    <property type="protein sequence ID" value="JAU41019.1"/>
    <property type="molecule type" value="Transcribed_RNA"/>
</dbReference>
<organism evidence="4">
    <name type="scientific">Noccaea caerulescens</name>
    <name type="common">Alpine penny-cress</name>
    <name type="synonym">Thlaspi caerulescens</name>
    <dbReference type="NCBI Taxonomy" id="107243"/>
    <lineage>
        <taxon>Eukaryota</taxon>
        <taxon>Viridiplantae</taxon>
        <taxon>Streptophyta</taxon>
        <taxon>Embryophyta</taxon>
        <taxon>Tracheophyta</taxon>
        <taxon>Spermatophyta</taxon>
        <taxon>Magnoliopsida</taxon>
        <taxon>eudicotyledons</taxon>
        <taxon>Gunneridae</taxon>
        <taxon>Pentapetalae</taxon>
        <taxon>rosids</taxon>
        <taxon>malvids</taxon>
        <taxon>Brassicales</taxon>
        <taxon>Brassicaceae</taxon>
        <taxon>Coluteocarpeae</taxon>
        <taxon>Noccaea</taxon>
    </lineage>
</organism>
<feature type="region of interest" description="Disordered" evidence="1">
    <location>
        <begin position="416"/>
        <end position="457"/>
    </location>
</feature>
<evidence type="ECO:0000259" key="2">
    <source>
        <dbReference type="Pfam" id="PF00646"/>
    </source>
</evidence>
<evidence type="ECO:0000313" key="4">
    <source>
        <dbReference type="EMBL" id="JAU41019.1"/>
    </source>
</evidence>
<accession>A0A1J3FA62</accession>
<dbReference type="Pfam" id="PF08268">
    <property type="entry name" value="FBA_3"/>
    <property type="match status" value="1"/>
</dbReference>
<name>A0A1J3FA62_NOCCA</name>
<dbReference type="NCBIfam" id="TIGR01640">
    <property type="entry name" value="F_box_assoc_1"/>
    <property type="match status" value="1"/>
</dbReference>
<protein>
    <submittedName>
        <fullName evidence="4">F-box protein</fullName>
    </submittedName>
</protein>
<dbReference type="AlphaFoldDB" id="A0A1J3FA62"/>
<feature type="compositionally biased region" description="Acidic residues" evidence="1">
    <location>
        <begin position="426"/>
        <end position="447"/>
    </location>
</feature>
<evidence type="ECO:0000256" key="1">
    <source>
        <dbReference type="SAM" id="MobiDB-lite"/>
    </source>
</evidence>
<gene>
    <name evidence="4" type="ORF">LC_TR10059_c0_g1_i1_g.35208</name>
</gene>
<dbReference type="SUPFAM" id="SSF81383">
    <property type="entry name" value="F-box domain"/>
    <property type="match status" value="1"/>
</dbReference>
<reference evidence="4" key="1">
    <citation type="submission" date="2016-07" db="EMBL/GenBank/DDBJ databases">
        <title>De novo transcriptome assembly of four accessions of the metal hyperaccumulator plant Noccaea caerulescens.</title>
        <authorList>
            <person name="Blande D."/>
            <person name="Halimaa P."/>
            <person name="Tervahauta A.I."/>
            <person name="Aarts M.G."/>
            <person name="Karenlampi S.O."/>
        </authorList>
    </citation>
    <scope>NUCLEOTIDE SEQUENCE</scope>
</reference>
<feature type="compositionally biased region" description="Low complexity" evidence="1">
    <location>
        <begin position="94"/>
        <end position="103"/>
    </location>
</feature>
<feature type="domain" description="F-box associated beta-propeller type 3" evidence="3">
    <location>
        <begin position="57"/>
        <end position="401"/>
    </location>
</feature>
<dbReference type="PANTHER" id="PTHR31111:SF130">
    <property type="entry name" value="F-BOX ASSOCIATED UBIQUITINATION EFFECTOR FAMILY PROTEIN"/>
    <property type="match status" value="1"/>
</dbReference>